<protein>
    <submittedName>
        <fullName evidence="2">Uncharacterized protein</fullName>
    </submittedName>
</protein>
<evidence type="ECO:0000313" key="3">
    <source>
        <dbReference type="Proteomes" id="UP001605036"/>
    </source>
</evidence>
<evidence type="ECO:0000313" key="2">
    <source>
        <dbReference type="EMBL" id="KAL2612054.1"/>
    </source>
</evidence>
<keyword evidence="3" id="KW-1185">Reference proteome</keyword>
<reference evidence="2 3" key="1">
    <citation type="submission" date="2024-09" db="EMBL/GenBank/DDBJ databases">
        <title>Chromosome-scale assembly of Riccia fluitans.</title>
        <authorList>
            <person name="Paukszto L."/>
            <person name="Sawicki J."/>
            <person name="Karawczyk K."/>
            <person name="Piernik-Szablinska J."/>
            <person name="Szczecinska M."/>
            <person name="Mazdziarz M."/>
        </authorList>
    </citation>
    <scope>NUCLEOTIDE SEQUENCE [LARGE SCALE GENOMIC DNA]</scope>
    <source>
        <strain evidence="2">Rf_01</strain>
        <tissue evidence="2">Aerial parts of the thallus</tissue>
    </source>
</reference>
<dbReference type="AlphaFoldDB" id="A0ABD1XSZ9"/>
<proteinExistence type="predicted"/>
<accession>A0ABD1XSZ9</accession>
<dbReference type="PANTHER" id="PTHR37201:SF1">
    <property type="entry name" value="WD REPEAT PROTEIN"/>
    <property type="match status" value="1"/>
</dbReference>
<organism evidence="2 3">
    <name type="scientific">Riccia fluitans</name>
    <dbReference type="NCBI Taxonomy" id="41844"/>
    <lineage>
        <taxon>Eukaryota</taxon>
        <taxon>Viridiplantae</taxon>
        <taxon>Streptophyta</taxon>
        <taxon>Embryophyta</taxon>
        <taxon>Marchantiophyta</taxon>
        <taxon>Marchantiopsida</taxon>
        <taxon>Marchantiidae</taxon>
        <taxon>Marchantiales</taxon>
        <taxon>Ricciaceae</taxon>
        <taxon>Riccia</taxon>
    </lineage>
</organism>
<name>A0ABD1XSZ9_9MARC</name>
<dbReference type="Proteomes" id="UP001605036">
    <property type="component" value="Unassembled WGS sequence"/>
</dbReference>
<evidence type="ECO:0000256" key="1">
    <source>
        <dbReference type="SAM" id="MobiDB-lite"/>
    </source>
</evidence>
<gene>
    <name evidence="2" type="ORF">R1flu_023746</name>
</gene>
<dbReference type="EMBL" id="JBHFFA010000007">
    <property type="protein sequence ID" value="KAL2612054.1"/>
    <property type="molecule type" value="Genomic_DNA"/>
</dbReference>
<dbReference type="PANTHER" id="PTHR37201">
    <property type="entry name" value="WD REPEAT PROTEIN"/>
    <property type="match status" value="1"/>
</dbReference>
<sequence length="356" mass="39876">MAAVQAAQRHVVTIATGPRCGDIRRLRVISSLGRLPIGRVVCSASGSSNGKAGGGINGVAAESSNKNFGPASVDDMFTRSADSYYAELDEKPRNKVQPASGRDVPEGEDPFRLLDNGQKVYLDELDVISLLDPPKYLRPFQAFSYNHAAFLWKKIGDIPEERRHRLVDLLLPWQITKMWEIAKLKHDDPDIFAEDAESLISKPALQYPGKPIVWEGRTTNAPWYYRPFTRFQKIFFSKNGKVYGRLKLKGFLLEGLQTIVAPLYFEVRQVEQVMATDEFCELMLDYGDGQLHLKGSLPPGFPDPGRHLAPFNDKACDYMRAVGPGVVVGQCWVEGVDLEQTPRKVFGEFLLVQKFV</sequence>
<feature type="region of interest" description="Disordered" evidence="1">
    <location>
        <begin position="89"/>
        <end position="109"/>
    </location>
</feature>
<comment type="caution">
    <text evidence="2">The sequence shown here is derived from an EMBL/GenBank/DDBJ whole genome shotgun (WGS) entry which is preliminary data.</text>
</comment>